<accession>A0A2D0ACH9</accession>
<dbReference type="Pfam" id="PF11008">
    <property type="entry name" value="DUF2846"/>
    <property type="match status" value="1"/>
</dbReference>
<feature type="chain" id="PRO_5012338652" description="DUF2846 domain-containing protein" evidence="1">
    <location>
        <begin position="24"/>
        <end position="192"/>
    </location>
</feature>
<dbReference type="STRING" id="46680.GCA_000807755_00919"/>
<proteinExistence type="predicted"/>
<protein>
    <recommendedName>
        <fullName evidence="2">DUF2846 domain-containing protein</fullName>
    </recommendedName>
</protein>
<evidence type="ECO:0000313" key="4">
    <source>
        <dbReference type="Proteomes" id="UP000198145"/>
    </source>
</evidence>
<evidence type="ECO:0000259" key="2">
    <source>
        <dbReference type="Pfam" id="PF11008"/>
    </source>
</evidence>
<reference evidence="3 4" key="1">
    <citation type="submission" date="2017-06" db="EMBL/GenBank/DDBJ databases">
        <title>Draft genome of Pseudomonas nitroreducens DF05.</title>
        <authorList>
            <person name="Iyer R."/>
        </authorList>
    </citation>
    <scope>NUCLEOTIDE SEQUENCE [LARGE SCALE GENOMIC DNA]</scope>
    <source>
        <strain evidence="3 4">DF05</strain>
    </source>
</reference>
<dbReference type="InterPro" id="IPR022548">
    <property type="entry name" value="DUF2846"/>
</dbReference>
<dbReference type="PROSITE" id="PS51257">
    <property type="entry name" value="PROKAR_LIPOPROTEIN"/>
    <property type="match status" value="1"/>
</dbReference>
<feature type="domain" description="DUF2846" evidence="2">
    <location>
        <begin position="38"/>
        <end position="139"/>
    </location>
</feature>
<keyword evidence="1" id="KW-0732">Signal</keyword>
<evidence type="ECO:0000256" key="1">
    <source>
        <dbReference type="SAM" id="SignalP"/>
    </source>
</evidence>
<dbReference type="Proteomes" id="UP000198145">
    <property type="component" value="Unassembled WGS sequence"/>
</dbReference>
<feature type="signal peptide" evidence="1">
    <location>
        <begin position="1"/>
        <end position="23"/>
    </location>
</feature>
<comment type="caution">
    <text evidence="3">The sequence shown here is derived from an EMBL/GenBank/DDBJ whole genome shotgun (WGS) entry which is preliminary data.</text>
</comment>
<sequence>MLRVALCALLLMLAGCSSPGAFFGAVDGPPFGALPADAQQATVYIYRPQNQWSDEELEAPGLFINNELIGSLPSNGYFALSFAPGSYPLQMRRPLLGSFWTFFAGGSLDFTLIAGFTLEARAGEVYYLRYDETHTPPKYEHTAGQGAGPLQLVGKELGSREIPATRQVQEPVSIAAGGKEVEGPGFFERIGL</sequence>
<name>A0A2D0ACH9_PSENT</name>
<gene>
    <name evidence="3" type="ORF">CEG18_17415</name>
</gene>
<evidence type="ECO:0000313" key="3">
    <source>
        <dbReference type="EMBL" id="OWP49344.1"/>
    </source>
</evidence>
<dbReference type="eggNOG" id="ENOG5032Z6X">
    <property type="taxonomic scope" value="Bacteria"/>
</dbReference>
<dbReference type="RefSeq" id="WP_088419215.1">
    <property type="nucleotide sequence ID" value="NZ_NJBA01000006.1"/>
</dbReference>
<dbReference type="EMBL" id="NJBA01000006">
    <property type="protein sequence ID" value="OWP49344.1"/>
    <property type="molecule type" value="Genomic_DNA"/>
</dbReference>
<organism evidence="3 4">
    <name type="scientific">Pseudomonas nitroreducens</name>
    <dbReference type="NCBI Taxonomy" id="46680"/>
    <lineage>
        <taxon>Bacteria</taxon>
        <taxon>Pseudomonadati</taxon>
        <taxon>Pseudomonadota</taxon>
        <taxon>Gammaproteobacteria</taxon>
        <taxon>Pseudomonadales</taxon>
        <taxon>Pseudomonadaceae</taxon>
        <taxon>Pseudomonas</taxon>
    </lineage>
</organism>
<dbReference type="AlphaFoldDB" id="A0A2D0ACH9"/>